<evidence type="ECO:0000259" key="2">
    <source>
        <dbReference type="Pfam" id="PF12813"/>
    </source>
</evidence>
<name>A0A7M7L0J5_APIME</name>
<evidence type="ECO:0000313" key="4">
    <source>
        <dbReference type="Proteomes" id="UP000005203"/>
    </source>
</evidence>
<evidence type="ECO:0000313" key="3">
    <source>
        <dbReference type="EnsemblMetazoa" id="XP_026295460"/>
    </source>
</evidence>
<feature type="domain" description="Asteroid" evidence="2">
    <location>
        <begin position="135"/>
        <end position="224"/>
    </location>
</feature>
<dbReference type="Gene3D" id="3.40.50.1010">
    <property type="entry name" value="5'-nuclease"/>
    <property type="match status" value="1"/>
</dbReference>
<sequence length="782" mass="91600">MGIPGLTTYINNRSDRYLEYYELQNSYLVIDGNSVCCSIYNLYAKCNCAFGGDYDNYAQCISNFFDDLLKCNVTPLVLIDGGNEDKKFKTTIRRTKEKIRIACSFCPLSQKKMKFFPLLIREVFKEIMTEKNIRHVQCLFEADNHIAAVARILNCPVLSYDSDFYIYGTLYIPFDTLDTYVVKSSTKNCYVKRCKIYKVENLLKSFKGLDQSMLPLAAILLGNDYVKRNTFKNFFRHLKLRGASRKKHNHRQCRIETTLAWLSKYTLNKAIIEILSRLTKTIRQRILNLIEININGYTNVSAEILIPLGFSKDYIIHTNIHYLNKTFKFDGDVNTLTYIEEICEEEDNETSEEEENEEENEIEIINILGESESILKKKAISNLPEWFINEFLMARLPTYFIDLIIRHLYICSVQIEDYRYPPSILASSKILSVIFGILKSGMNNKICYMRYMTRNQNKIMNCNLQSTKIICHKLYGTETLDICKLPSLFNLREISLVVQKEILNNTLGITNMDCIYELPSEWMLYVGCIKYWMQQQDHSVSYKCYLYSIFISMLFNIIDSKIGRYRVMYIFQNKYGQIIANIKQKRKENNFKPSNIMNDSIIKAYNEIDYDDCILAASFFITHFNMDKKLYTNPKKYNRAIVHIFAEFQNCLKHTMNLNALLGYPYQQIKIANLFNGTLLYNLCNNFRTRNDIEGYINAVLQIAPSLLRLLNIFLLKIKPMFPFMLQNKINLLKKQRIKSKHSKSDKNISAESDSEYFTADDDLYESCYDPNNRFSMLNHSL</sequence>
<dbReference type="PANTHER" id="PTHR15665">
    <property type="entry name" value="ASTEROID PROTEIN"/>
    <property type="match status" value="1"/>
</dbReference>
<evidence type="ECO:0000256" key="1">
    <source>
        <dbReference type="ARBA" id="ARBA00007398"/>
    </source>
</evidence>
<dbReference type="AlphaFoldDB" id="A0A7M7L0J5"/>
<reference evidence="5" key="2">
    <citation type="submission" date="2025-04" db="UniProtKB">
        <authorList>
            <consortium name="RefSeq"/>
        </authorList>
    </citation>
    <scope>IDENTIFICATION</scope>
    <source>
        <strain evidence="5">DH4</strain>
        <tissue evidence="5">Whole body</tissue>
    </source>
</reference>
<dbReference type="InterPro" id="IPR029060">
    <property type="entry name" value="PIN-like_dom_sf"/>
</dbReference>
<dbReference type="Pfam" id="PF12813">
    <property type="entry name" value="XPG_I_2"/>
    <property type="match status" value="1"/>
</dbReference>
<dbReference type="GeneID" id="100577681"/>
<keyword evidence="4" id="KW-1185">Reference proteome</keyword>
<reference evidence="3" key="1">
    <citation type="submission" date="2021-01" db="UniProtKB">
        <authorList>
            <consortium name="EnsemblMetazoa"/>
        </authorList>
    </citation>
    <scope>IDENTIFICATION</scope>
    <source>
        <strain evidence="3">DH4</strain>
    </source>
</reference>
<dbReference type="EnsemblMetazoa" id="XM_026439675">
    <property type="protein sequence ID" value="XP_026295460"/>
    <property type="gene ID" value="LOC100577681"/>
</dbReference>
<gene>
    <name evidence="5" type="primary">LOC100577681</name>
</gene>
<proteinExistence type="inferred from homology"/>
<dbReference type="SUPFAM" id="SSF88723">
    <property type="entry name" value="PIN domain-like"/>
    <property type="match status" value="1"/>
</dbReference>
<comment type="similarity">
    <text evidence="1">Belongs to the asteroid family.</text>
</comment>
<dbReference type="InterPro" id="IPR026832">
    <property type="entry name" value="Asteroid"/>
</dbReference>
<dbReference type="OrthoDB" id="25987at2759"/>
<dbReference type="PANTHER" id="PTHR15665:SF1">
    <property type="entry name" value="PROTEIN ASTEROID HOMOLOG 1"/>
    <property type="match status" value="1"/>
</dbReference>
<dbReference type="RefSeq" id="XP_026295460.1">
    <property type="nucleotide sequence ID" value="XM_026439675.1"/>
</dbReference>
<dbReference type="InterPro" id="IPR039436">
    <property type="entry name" value="Asteroid_dom"/>
</dbReference>
<dbReference type="CDD" id="cd18676">
    <property type="entry name" value="PIN_asteroid-like"/>
    <property type="match status" value="1"/>
</dbReference>
<dbReference type="Proteomes" id="UP000005203">
    <property type="component" value="Linkage group LG3"/>
</dbReference>
<organism evidence="3">
    <name type="scientific">Apis mellifera</name>
    <name type="common">Honeybee</name>
    <dbReference type="NCBI Taxonomy" id="7460"/>
    <lineage>
        <taxon>Eukaryota</taxon>
        <taxon>Metazoa</taxon>
        <taxon>Ecdysozoa</taxon>
        <taxon>Arthropoda</taxon>
        <taxon>Hexapoda</taxon>
        <taxon>Insecta</taxon>
        <taxon>Pterygota</taxon>
        <taxon>Neoptera</taxon>
        <taxon>Endopterygota</taxon>
        <taxon>Hymenoptera</taxon>
        <taxon>Apocrita</taxon>
        <taxon>Aculeata</taxon>
        <taxon>Apoidea</taxon>
        <taxon>Anthophila</taxon>
        <taxon>Apidae</taxon>
        <taxon>Apis</taxon>
    </lineage>
</organism>
<accession>A0A8B8GUR3</accession>
<protein>
    <submittedName>
        <fullName evidence="5">Protein asteroid</fullName>
    </submittedName>
</protein>
<dbReference type="KEGG" id="ame:100577681"/>
<dbReference type="CTD" id="33282"/>
<accession>A0A7M7L0J5</accession>
<evidence type="ECO:0000313" key="5">
    <source>
        <dbReference type="RefSeq" id="XP_026295460.1"/>
    </source>
</evidence>